<dbReference type="GO" id="GO:0046872">
    <property type="term" value="F:metal ion binding"/>
    <property type="evidence" value="ECO:0007669"/>
    <property type="project" value="UniProtKB-KW"/>
</dbReference>
<dbReference type="CDD" id="cd16142">
    <property type="entry name" value="ARS_like"/>
    <property type="match status" value="1"/>
</dbReference>
<evidence type="ECO:0000256" key="2">
    <source>
        <dbReference type="ARBA" id="ARBA00022723"/>
    </source>
</evidence>
<accession>A0A0P1INU0</accession>
<proteinExistence type="inferred from homology"/>
<sequence>MFFSLKPMCTAVALVCSSVLVNDAWAQDAPPPASKLSRAVAQNDYMQPAIPRPEQDALAAEKLAAFEAKTGKKPNILIFIVDDMGFGDPGVYGGGEVIGAATPHIDDLAAEGLRLTSTYSQYTCTPTRAAIYTGRLPMRTGLIRPILAGDNIKQNPWEGELSVAGLLSDAGYHTMLVGKWHIGEGEGMRPHDVGFDEFYGFYKAQKEYTQDVYQMRFPDLVLDEDKLARYHSIGSDNNLIFGQKDGTTQVIENIDSIEKMAEGDKMLRDYTLKRLEELAQGDKPFYLSHSFMKLHADNFPSKEFVGKSASKFPYRDNLVEVDAYVGDIMAKLETLGLLEETFVFFTSDNGPQMDSWPDSGYTPFRGAKGTTWEGGVRVPGIAYWKGMIEPGRTSDGLFDLMDLFNTSLTLGGVSFADLPNDRYYDGVDQTSFLLADNGESLREHVYNWLGSKLTAMRMREYKAHLFVAMAQEKFLWIDMATVVPTGLAPWLFNLYVDPKEEYPVGHRMNAWTASLGAELKAHAATFKKFPPKDLGL</sequence>
<keyword evidence="2" id="KW-0479">Metal-binding</keyword>
<evidence type="ECO:0000256" key="3">
    <source>
        <dbReference type="ARBA" id="ARBA00022801"/>
    </source>
</evidence>
<protein>
    <submittedName>
        <fullName evidence="7">Arylsulfatase</fullName>
        <ecNumber evidence="7">3.1.6.1</ecNumber>
    </submittedName>
</protein>
<feature type="domain" description="Sulfatase N-terminal" evidence="6">
    <location>
        <begin position="74"/>
        <end position="413"/>
    </location>
</feature>
<feature type="chain" id="PRO_5006065476" evidence="5">
    <location>
        <begin position="27"/>
        <end position="536"/>
    </location>
</feature>
<keyword evidence="8" id="KW-1185">Reference proteome</keyword>
<dbReference type="PANTHER" id="PTHR42693">
    <property type="entry name" value="ARYLSULFATASE FAMILY MEMBER"/>
    <property type="match status" value="1"/>
</dbReference>
<dbReference type="RefSeq" id="WP_058310426.1">
    <property type="nucleotide sequence ID" value="NZ_CYTW01000001.1"/>
</dbReference>
<gene>
    <name evidence="7" type="primary">atsA_2</name>
    <name evidence="7" type="ORF">PH7735_01281</name>
</gene>
<evidence type="ECO:0000259" key="6">
    <source>
        <dbReference type="Pfam" id="PF00884"/>
    </source>
</evidence>
<evidence type="ECO:0000256" key="1">
    <source>
        <dbReference type="ARBA" id="ARBA00008779"/>
    </source>
</evidence>
<dbReference type="EMBL" id="CYTW01000001">
    <property type="protein sequence ID" value="CUJ90686.1"/>
    <property type="molecule type" value="Genomic_DNA"/>
</dbReference>
<reference evidence="8" key="1">
    <citation type="submission" date="2015-09" db="EMBL/GenBank/DDBJ databases">
        <authorList>
            <person name="Rodrigo-Torres Lidia"/>
            <person name="Arahal R.David."/>
        </authorList>
    </citation>
    <scope>NUCLEOTIDE SEQUENCE [LARGE SCALE GENOMIC DNA]</scope>
    <source>
        <strain evidence="8">CECT 7735</strain>
    </source>
</reference>
<dbReference type="AlphaFoldDB" id="A0A0P1INU0"/>
<dbReference type="GO" id="GO:0004065">
    <property type="term" value="F:arylsulfatase activity"/>
    <property type="evidence" value="ECO:0007669"/>
    <property type="project" value="UniProtKB-EC"/>
</dbReference>
<feature type="signal peptide" evidence="5">
    <location>
        <begin position="1"/>
        <end position="26"/>
    </location>
</feature>
<dbReference type="InterPro" id="IPR024607">
    <property type="entry name" value="Sulfatase_CS"/>
</dbReference>
<dbReference type="InterPro" id="IPR050738">
    <property type="entry name" value="Sulfatase"/>
</dbReference>
<dbReference type="InterPro" id="IPR017850">
    <property type="entry name" value="Alkaline_phosphatase_core_sf"/>
</dbReference>
<evidence type="ECO:0000256" key="5">
    <source>
        <dbReference type="SAM" id="SignalP"/>
    </source>
</evidence>
<dbReference type="SUPFAM" id="SSF53649">
    <property type="entry name" value="Alkaline phosphatase-like"/>
    <property type="match status" value="1"/>
</dbReference>
<dbReference type="Gene3D" id="3.30.1120.10">
    <property type="match status" value="1"/>
</dbReference>
<dbReference type="Proteomes" id="UP000051870">
    <property type="component" value="Unassembled WGS sequence"/>
</dbReference>
<organism evidence="7 8">
    <name type="scientific">Shimia thalassica</name>
    <dbReference type="NCBI Taxonomy" id="1715693"/>
    <lineage>
        <taxon>Bacteria</taxon>
        <taxon>Pseudomonadati</taxon>
        <taxon>Pseudomonadota</taxon>
        <taxon>Alphaproteobacteria</taxon>
        <taxon>Rhodobacterales</taxon>
        <taxon>Roseobacteraceae</taxon>
    </lineage>
</organism>
<evidence type="ECO:0000256" key="4">
    <source>
        <dbReference type="ARBA" id="ARBA00022837"/>
    </source>
</evidence>
<name>A0A0P1INU0_9RHOB</name>
<dbReference type="Pfam" id="PF14707">
    <property type="entry name" value="Sulfatase_C"/>
    <property type="match status" value="1"/>
</dbReference>
<dbReference type="InterPro" id="IPR000917">
    <property type="entry name" value="Sulfatase_N"/>
</dbReference>
<keyword evidence="4" id="KW-0106">Calcium</keyword>
<dbReference type="STRING" id="1715693.PH7735_01281"/>
<keyword evidence="3 7" id="KW-0378">Hydrolase</keyword>
<dbReference type="Pfam" id="PF00884">
    <property type="entry name" value="Sulfatase"/>
    <property type="match status" value="1"/>
</dbReference>
<keyword evidence="5" id="KW-0732">Signal</keyword>
<dbReference type="PANTHER" id="PTHR42693:SF53">
    <property type="entry name" value="ENDO-4-O-SULFATASE"/>
    <property type="match status" value="1"/>
</dbReference>
<comment type="similarity">
    <text evidence="1">Belongs to the sulfatase family.</text>
</comment>
<dbReference type="EC" id="3.1.6.1" evidence="7"/>
<dbReference type="Gene3D" id="3.40.720.10">
    <property type="entry name" value="Alkaline Phosphatase, subunit A"/>
    <property type="match status" value="1"/>
</dbReference>
<dbReference type="PROSITE" id="PS00149">
    <property type="entry name" value="SULFATASE_2"/>
    <property type="match status" value="1"/>
</dbReference>
<evidence type="ECO:0000313" key="8">
    <source>
        <dbReference type="Proteomes" id="UP000051870"/>
    </source>
</evidence>
<dbReference type="GeneID" id="83880339"/>
<evidence type="ECO:0000313" key="7">
    <source>
        <dbReference type="EMBL" id="CUJ90686.1"/>
    </source>
</evidence>